<dbReference type="Proteomes" id="UP000799118">
    <property type="component" value="Unassembled WGS sequence"/>
</dbReference>
<protein>
    <recommendedName>
        <fullName evidence="4">Zn(2)-C6 fungal-type domain-containing protein</fullName>
    </recommendedName>
</protein>
<keyword evidence="2" id="KW-0539">Nucleus</keyword>
<dbReference type="Pfam" id="PF00172">
    <property type="entry name" value="Zn_clus"/>
    <property type="match status" value="1"/>
</dbReference>
<name>A0A6A4IJ27_9AGAR</name>
<evidence type="ECO:0000256" key="1">
    <source>
        <dbReference type="ARBA" id="ARBA00004123"/>
    </source>
</evidence>
<feature type="region of interest" description="Disordered" evidence="3">
    <location>
        <begin position="266"/>
        <end position="318"/>
    </location>
</feature>
<organism evidence="5 6">
    <name type="scientific">Gymnopus androsaceus JB14</name>
    <dbReference type="NCBI Taxonomy" id="1447944"/>
    <lineage>
        <taxon>Eukaryota</taxon>
        <taxon>Fungi</taxon>
        <taxon>Dikarya</taxon>
        <taxon>Basidiomycota</taxon>
        <taxon>Agaricomycotina</taxon>
        <taxon>Agaricomycetes</taxon>
        <taxon>Agaricomycetidae</taxon>
        <taxon>Agaricales</taxon>
        <taxon>Marasmiineae</taxon>
        <taxon>Omphalotaceae</taxon>
        <taxon>Gymnopus</taxon>
    </lineage>
</organism>
<dbReference type="Gene3D" id="4.10.240.10">
    <property type="entry name" value="Zn(2)-C6 fungal-type DNA-binding domain"/>
    <property type="match status" value="1"/>
</dbReference>
<feature type="compositionally biased region" description="Low complexity" evidence="3">
    <location>
        <begin position="266"/>
        <end position="278"/>
    </location>
</feature>
<keyword evidence="6" id="KW-1185">Reference proteome</keyword>
<evidence type="ECO:0000313" key="5">
    <source>
        <dbReference type="EMBL" id="KAE9410489.1"/>
    </source>
</evidence>
<accession>A0A6A4IJ27</accession>
<dbReference type="PANTHER" id="PTHR31001:SF89">
    <property type="entry name" value="ZN(2)-C6 FUNGAL-TYPE DOMAIN-CONTAINING PROTEIN"/>
    <property type="match status" value="1"/>
</dbReference>
<dbReference type="InterPro" id="IPR036864">
    <property type="entry name" value="Zn2-C6_fun-type_DNA-bd_sf"/>
</dbReference>
<feature type="compositionally biased region" description="Polar residues" evidence="3">
    <location>
        <begin position="295"/>
        <end position="307"/>
    </location>
</feature>
<dbReference type="PROSITE" id="PS50048">
    <property type="entry name" value="ZN2_CY6_FUNGAL_2"/>
    <property type="match status" value="1"/>
</dbReference>
<feature type="region of interest" description="Disordered" evidence="3">
    <location>
        <begin position="355"/>
        <end position="397"/>
    </location>
</feature>
<evidence type="ECO:0000256" key="2">
    <source>
        <dbReference type="ARBA" id="ARBA00023242"/>
    </source>
</evidence>
<sequence length="525" mass="56569">MSQHFQSEGMSYGFSQPASYPSAQSRFENDAYGHSVDSENEDADPQGPPKKKRRRQALSCTECKRRKIKCDRNQPCAPCTRRGEQSKCQWHVVEPVEKYVSRAEYDELKSRFEHLETIVQRLVSTNSGAIGPSGSAGGHLLPSGPGSSSPLSPAVAGTAQQITGVPGPNIHGPSSGQGIMGDEPVLLSSSSQNIATRHLSSVAHLQSPPPQMMPPPHFPQALQHRSVAIDESTSTHHHHQVQGPSGRFKLSSELIPCHYVLNLSSLTPGPTSTSMPVHSSHRSRTHTRESSRSSMGSIASHGSTSKRSPVVPHSASGMAAASSPVLQYRSIPHLSPSVTTTGSAAKNSPFSLASITSPFDGEPGLGRSSGVPTEASTSTTPSSSLGQSKFTTSPSLNQSKNFQAQTLKLGERLRHLPLATPFLHSPCTSPLITNHTLPMLLIRLTHLLLLLPVCLIAVDPSGLKWIVLKPLMAACQHQEGLAILLTPTLHPHLRHRSRKRCPFKARLPIRTNVESLRAWNLTPPL</sequence>
<feature type="domain" description="Zn(2)-C6 fungal-type" evidence="4">
    <location>
        <begin position="59"/>
        <end position="90"/>
    </location>
</feature>
<feature type="compositionally biased region" description="Polar residues" evidence="3">
    <location>
        <begin position="385"/>
        <end position="397"/>
    </location>
</feature>
<dbReference type="GO" id="GO:0000981">
    <property type="term" value="F:DNA-binding transcription factor activity, RNA polymerase II-specific"/>
    <property type="evidence" value="ECO:0007669"/>
    <property type="project" value="InterPro"/>
</dbReference>
<dbReference type="CDD" id="cd00067">
    <property type="entry name" value="GAL4"/>
    <property type="match status" value="1"/>
</dbReference>
<evidence type="ECO:0000259" key="4">
    <source>
        <dbReference type="PROSITE" id="PS50048"/>
    </source>
</evidence>
<dbReference type="PROSITE" id="PS00463">
    <property type="entry name" value="ZN2_CY6_FUNGAL_1"/>
    <property type="match status" value="1"/>
</dbReference>
<dbReference type="InterPro" id="IPR050613">
    <property type="entry name" value="Sec_Metabolite_Reg"/>
</dbReference>
<gene>
    <name evidence="5" type="ORF">BT96DRAFT_378382</name>
</gene>
<dbReference type="GO" id="GO:0008270">
    <property type="term" value="F:zinc ion binding"/>
    <property type="evidence" value="ECO:0007669"/>
    <property type="project" value="InterPro"/>
</dbReference>
<feature type="region of interest" description="Disordered" evidence="3">
    <location>
        <begin position="1"/>
        <end position="58"/>
    </location>
</feature>
<dbReference type="AlphaFoldDB" id="A0A6A4IJ27"/>
<dbReference type="OrthoDB" id="3362851at2759"/>
<dbReference type="InterPro" id="IPR001138">
    <property type="entry name" value="Zn2Cys6_DnaBD"/>
</dbReference>
<reference evidence="5" key="1">
    <citation type="journal article" date="2019" name="Environ. Microbiol.">
        <title>Fungal ecological strategies reflected in gene transcription - a case study of two litter decomposers.</title>
        <authorList>
            <person name="Barbi F."/>
            <person name="Kohler A."/>
            <person name="Barry K."/>
            <person name="Baskaran P."/>
            <person name="Daum C."/>
            <person name="Fauchery L."/>
            <person name="Ihrmark K."/>
            <person name="Kuo A."/>
            <person name="LaButti K."/>
            <person name="Lipzen A."/>
            <person name="Morin E."/>
            <person name="Grigoriev I.V."/>
            <person name="Henrissat B."/>
            <person name="Lindahl B."/>
            <person name="Martin F."/>
        </authorList>
    </citation>
    <scope>NUCLEOTIDE SEQUENCE</scope>
    <source>
        <strain evidence="5">JB14</strain>
    </source>
</reference>
<feature type="region of interest" description="Disordered" evidence="3">
    <location>
        <begin position="130"/>
        <end position="184"/>
    </location>
</feature>
<dbReference type="EMBL" id="ML769385">
    <property type="protein sequence ID" value="KAE9410489.1"/>
    <property type="molecule type" value="Genomic_DNA"/>
</dbReference>
<dbReference type="SUPFAM" id="SSF57701">
    <property type="entry name" value="Zn2/Cys6 DNA-binding domain"/>
    <property type="match status" value="1"/>
</dbReference>
<dbReference type="PANTHER" id="PTHR31001">
    <property type="entry name" value="UNCHARACTERIZED TRANSCRIPTIONAL REGULATORY PROTEIN"/>
    <property type="match status" value="1"/>
</dbReference>
<evidence type="ECO:0000256" key="3">
    <source>
        <dbReference type="SAM" id="MobiDB-lite"/>
    </source>
</evidence>
<evidence type="ECO:0000313" key="6">
    <source>
        <dbReference type="Proteomes" id="UP000799118"/>
    </source>
</evidence>
<comment type="subcellular location">
    <subcellularLocation>
        <location evidence="1">Nucleus</location>
    </subcellularLocation>
</comment>
<feature type="compositionally biased region" description="Polar residues" evidence="3">
    <location>
        <begin position="1"/>
        <end position="26"/>
    </location>
</feature>
<dbReference type="SMART" id="SM00066">
    <property type="entry name" value="GAL4"/>
    <property type="match status" value="1"/>
</dbReference>
<feature type="compositionally biased region" description="Low complexity" evidence="3">
    <location>
        <begin position="130"/>
        <end position="157"/>
    </location>
</feature>
<dbReference type="GO" id="GO:0005634">
    <property type="term" value="C:nucleus"/>
    <property type="evidence" value="ECO:0007669"/>
    <property type="project" value="UniProtKB-SubCell"/>
</dbReference>
<proteinExistence type="predicted"/>